<dbReference type="InterPro" id="IPR022572">
    <property type="entry name" value="DNA_rep/recomb_RecO_N"/>
</dbReference>
<comment type="similarity">
    <text evidence="1 7">Belongs to the RecO family.</text>
</comment>
<keyword evidence="3 7" id="KW-0227">DNA damage</keyword>
<dbReference type="InterPro" id="IPR012340">
    <property type="entry name" value="NA-bd_OB-fold"/>
</dbReference>
<accession>A0A2D6YGR6</accession>
<evidence type="ECO:0000259" key="8">
    <source>
        <dbReference type="Pfam" id="PF11967"/>
    </source>
</evidence>
<comment type="function">
    <text evidence="7">Involved in DNA repair and RecF pathway recombination.</text>
</comment>
<comment type="caution">
    <text evidence="9">The sequence shown here is derived from an EMBL/GenBank/DDBJ whole genome shotgun (WGS) entry which is preliminary data.</text>
</comment>
<dbReference type="EMBL" id="NZEX01000026">
    <property type="protein sequence ID" value="MAH62352.1"/>
    <property type="molecule type" value="Genomic_DNA"/>
</dbReference>
<proteinExistence type="inferred from homology"/>
<dbReference type="Proteomes" id="UP000226525">
    <property type="component" value="Unassembled WGS sequence"/>
</dbReference>
<evidence type="ECO:0000256" key="5">
    <source>
        <dbReference type="ARBA" id="ARBA00023204"/>
    </source>
</evidence>
<name>A0A2D6YGR6_9DELT</name>
<evidence type="ECO:0000256" key="2">
    <source>
        <dbReference type="ARBA" id="ARBA00021310"/>
    </source>
</evidence>
<dbReference type="NCBIfam" id="TIGR00613">
    <property type="entry name" value="reco"/>
    <property type="match status" value="1"/>
</dbReference>
<dbReference type="GO" id="GO:0006302">
    <property type="term" value="P:double-strand break repair"/>
    <property type="evidence" value="ECO:0007669"/>
    <property type="project" value="TreeGrafter"/>
</dbReference>
<dbReference type="HAMAP" id="MF_00201">
    <property type="entry name" value="RecO"/>
    <property type="match status" value="1"/>
</dbReference>
<evidence type="ECO:0000256" key="6">
    <source>
        <dbReference type="ARBA" id="ARBA00033409"/>
    </source>
</evidence>
<dbReference type="Gene3D" id="1.20.1440.120">
    <property type="entry name" value="Recombination protein O, C-terminal domain"/>
    <property type="match status" value="1"/>
</dbReference>
<feature type="domain" description="DNA replication/recombination mediator RecO N-terminal" evidence="8">
    <location>
        <begin position="1"/>
        <end position="81"/>
    </location>
</feature>
<dbReference type="SUPFAM" id="SSF57863">
    <property type="entry name" value="ArfGap/RecO-like zinc finger"/>
    <property type="match status" value="1"/>
</dbReference>
<keyword evidence="4 7" id="KW-0233">DNA recombination</keyword>
<gene>
    <name evidence="7 9" type="primary">recO</name>
    <name evidence="9" type="ORF">CMN54_02650</name>
</gene>
<dbReference type="GO" id="GO:0043590">
    <property type="term" value="C:bacterial nucleoid"/>
    <property type="evidence" value="ECO:0007669"/>
    <property type="project" value="TreeGrafter"/>
</dbReference>
<dbReference type="SUPFAM" id="SSF50249">
    <property type="entry name" value="Nucleic acid-binding proteins"/>
    <property type="match status" value="1"/>
</dbReference>
<dbReference type="AlphaFoldDB" id="A0A2D6YGR6"/>
<evidence type="ECO:0000256" key="1">
    <source>
        <dbReference type="ARBA" id="ARBA00007452"/>
    </source>
</evidence>
<reference evidence="10" key="1">
    <citation type="submission" date="2017-09" db="EMBL/GenBank/DDBJ databases">
        <title>The Reconstruction of 2,631 Draft Metagenome-Assembled Genomes from the Global Oceans.</title>
        <authorList>
            <person name="Tully B.J."/>
            <person name="Graham E.D."/>
            <person name="Heidelberg J.F."/>
        </authorList>
    </citation>
    <scope>NUCLEOTIDE SEQUENCE [LARGE SCALE GENOMIC DNA]</scope>
</reference>
<dbReference type="InterPro" id="IPR042242">
    <property type="entry name" value="RecO_C"/>
</dbReference>
<dbReference type="Gene3D" id="2.40.50.140">
    <property type="entry name" value="Nucleic acid-binding proteins"/>
    <property type="match status" value="1"/>
</dbReference>
<dbReference type="InterPro" id="IPR003717">
    <property type="entry name" value="RecO"/>
</dbReference>
<evidence type="ECO:0000313" key="10">
    <source>
        <dbReference type="Proteomes" id="UP000226525"/>
    </source>
</evidence>
<sequence length="251" mass="28858">MNHHNEEGIVLRPVDFRERDRILTFLTREQGKVSGIVYGARSLKSQNRAATEPLVLAQFDYVERRQTTMVKVEHCEALDLFSAIRKDYSRFLYASYFAELLLLTEIPSTEAPLYFNWLSSILETLKNEPADLFCKAIWEWNFLCLLGVQPQLDCCQISGQPLPPNFLPSEQVFYQLDARLGGIRSPGYTEPNSDAAWLSSGTVIGLRRLSAGDLQWQPTRLNLRELHKAIFIYLRFHLGREPRSHGLISVR</sequence>
<protein>
    <recommendedName>
        <fullName evidence="2 7">DNA repair protein RecO</fullName>
    </recommendedName>
    <alternativeName>
        <fullName evidence="6 7">Recombination protein O</fullName>
    </alternativeName>
</protein>
<evidence type="ECO:0000256" key="4">
    <source>
        <dbReference type="ARBA" id="ARBA00023172"/>
    </source>
</evidence>
<dbReference type="PANTHER" id="PTHR33991">
    <property type="entry name" value="DNA REPAIR PROTEIN RECO"/>
    <property type="match status" value="1"/>
</dbReference>
<dbReference type="InterPro" id="IPR037278">
    <property type="entry name" value="ARFGAP/RecO"/>
</dbReference>
<dbReference type="Pfam" id="PF02565">
    <property type="entry name" value="RecO_C"/>
    <property type="match status" value="1"/>
</dbReference>
<dbReference type="Pfam" id="PF11967">
    <property type="entry name" value="RecO_N"/>
    <property type="match status" value="1"/>
</dbReference>
<evidence type="ECO:0000256" key="3">
    <source>
        <dbReference type="ARBA" id="ARBA00022763"/>
    </source>
</evidence>
<dbReference type="GO" id="GO:0006310">
    <property type="term" value="P:DNA recombination"/>
    <property type="evidence" value="ECO:0007669"/>
    <property type="project" value="UniProtKB-UniRule"/>
</dbReference>
<dbReference type="PANTHER" id="PTHR33991:SF1">
    <property type="entry name" value="DNA REPAIR PROTEIN RECO"/>
    <property type="match status" value="1"/>
</dbReference>
<keyword evidence="5 7" id="KW-0234">DNA repair</keyword>
<evidence type="ECO:0000313" key="9">
    <source>
        <dbReference type="EMBL" id="MAH62352.1"/>
    </source>
</evidence>
<evidence type="ECO:0000256" key="7">
    <source>
        <dbReference type="HAMAP-Rule" id="MF_00201"/>
    </source>
</evidence>
<organism evidence="9 10">
    <name type="scientific">SAR324 cluster bacterium</name>
    <dbReference type="NCBI Taxonomy" id="2024889"/>
    <lineage>
        <taxon>Bacteria</taxon>
        <taxon>Deltaproteobacteria</taxon>
        <taxon>SAR324 cluster</taxon>
    </lineage>
</organism>